<dbReference type="InterPro" id="IPR001214">
    <property type="entry name" value="SET_dom"/>
</dbReference>
<evidence type="ECO:0000313" key="2">
    <source>
        <dbReference type="EnsemblMetazoa" id="G14123.2:cds"/>
    </source>
</evidence>
<dbReference type="GO" id="GO:0005700">
    <property type="term" value="C:polytene chromosome"/>
    <property type="evidence" value="ECO:0007669"/>
    <property type="project" value="TreeGrafter"/>
</dbReference>
<evidence type="ECO:0000259" key="1">
    <source>
        <dbReference type="PROSITE" id="PS50280"/>
    </source>
</evidence>
<dbReference type="SUPFAM" id="SSF82199">
    <property type="entry name" value="SET domain"/>
    <property type="match status" value="1"/>
</dbReference>
<dbReference type="Gene3D" id="2.170.270.10">
    <property type="entry name" value="SET domain"/>
    <property type="match status" value="1"/>
</dbReference>
<proteinExistence type="predicted"/>
<dbReference type="PANTHER" id="PTHR46167:SF1">
    <property type="entry name" value="N-LYSINE METHYLTRANSFERASE KMT5A"/>
    <property type="match status" value="1"/>
</dbReference>
<dbReference type="GO" id="GO:0042799">
    <property type="term" value="F:histone H4K20 methyltransferase activity"/>
    <property type="evidence" value="ECO:0007669"/>
    <property type="project" value="TreeGrafter"/>
</dbReference>
<dbReference type="PROSITE" id="PS50280">
    <property type="entry name" value="SET"/>
    <property type="match status" value="1"/>
</dbReference>
<dbReference type="EnsemblMetazoa" id="G14123.2">
    <property type="protein sequence ID" value="G14123.2:cds"/>
    <property type="gene ID" value="G14123"/>
</dbReference>
<sequence length="245" mass="28206">MKYVDTHDIKFFEALKMILYRLSRADEDPAKGLTAKDPNSGVTVDSHVSYGSHGSDSRYISCSKTLEGINEFASHSRTFPKRIVRLKINENHPEIKSIIDLTDSYELHRHVFTQQGINFARKFDEVLVEVYLRTKAEESEQPSQKCRRLFVSVYRKGYNKEGSVDASEEDGRLGRLVNHGSKKEINCKMKLIGEVLCLFGTRDIYEGEELLYDYGLKFYPWNSKTNHLPLRDHSVCPISLLHLLT</sequence>
<protein>
    <recommendedName>
        <fullName evidence="1">SET domain-containing protein</fullName>
    </recommendedName>
</protein>
<name>A0A8W8IG75_MAGGI</name>
<dbReference type="AlphaFoldDB" id="A0A8W8IG75"/>
<evidence type="ECO:0000313" key="3">
    <source>
        <dbReference type="Proteomes" id="UP000005408"/>
    </source>
</evidence>
<dbReference type="PANTHER" id="PTHR46167">
    <property type="entry name" value="N-LYSINE METHYLTRANSFERASE KMT5A"/>
    <property type="match status" value="1"/>
</dbReference>
<organism evidence="2 3">
    <name type="scientific">Magallana gigas</name>
    <name type="common">Pacific oyster</name>
    <name type="synonym">Crassostrea gigas</name>
    <dbReference type="NCBI Taxonomy" id="29159"/>
    <lineage>
        <taxon>Eukaryota</taxon>
        <taxon>Metazoa</taxon>
        <taxon>Spiralia</taxon>
        <taxon>Lophotrochozoa</taxon>
        <taxon>Mollusca</taxon>
        <taxon>Bivalvia</taxon>
        <taxon>Autobranchia</taxon>
        <taxon>Pteriomorphia</taxon>
        <taxon>Ostreida</taxon>
        <taxon>Ostreoidea</taxon>
        <taxon>Ostreidae</taxon>
        <taxon>Magallana</taxon>
    </lineage>
</organism>
<dbReference type="InterPro" id="IPR051760">
    <property type="entry name" value="KMT5A"/>
</dbReference>
<accession>A0A8W8IG75</accession>
<dbReference type="Pfam" id="PF00856">
    <property type="entry name" value="SET"/>
    <property type="match status" value="1"/>
</dbReference>
<dbReference type="Proteomes" id="UP000005408">
    <property type="component" value="Unassembled WGS sequence"/>
</dbReference>
<dbReference type="GO" id="GO:0005634">
    <property type="term" value="C:nucleus"/>
    <property type="evidence" value="ECO:0007669"/>
    <property type="project" value="TreeGrafter"/>
</dbReference>
<dbReference type="GO" id="GO:0006357">
    <property type="term" value="P:regulation of transcription by RNA polymerase II"/>
    <property type="evidence" value="ECO:0007669"/>
    <property type="project" value="TreeGrafter"/>
</dbReference>
<keyword evidence="3" id="KW-1185">Reference proteome</keyword>
<dbReference type="GO" id="GO:0043516">
    <property type="term" value="P:regulation of DNA damage response, signal transduction by p53 class mediator"/>
    <property type="evidence" value="ECO:0007669"/>
    <property type="project" value="TreeGrafter"/>
</dbReference>
<feature type="domain" description="SET" evidence="1">
    <location>
        <begin position="84"/>
        <end position="215"/>
    </location>
</feature>
<reference evidence="2" key="1">
    <citation type="submission" date="2022-08" db="UniProtKB">
        <authorList>
            <consortium name="EnsemblMetazoa"/>
        </authorList>
    </citation>
    <scope>IDENTIFICATION</scope>
    <source>
        <strain evidence="2">05x7-T-G4-1.051#20</strain>
    </source>
</reference>
<dbReference type="InterPro" id="IPR046341">
    <property type="entry name" value="SET_dom_sf"/>
</dbReference>